<dbReference type="AlphaFoldDB" id="A0A7C9TLU7"/>
<gene>
    <name evidence="2" type="ORF">G3A44_16945</name>
</gene>
<name>A0A7C9TLU7_9BURK</name>
<dbReference type="PANTHER" id="PTHR33840">
    <property type="match status" value="1"/>
</dbReference>
<dbReference type="Gene3D" id="3.40.50.1820">
    <property type="entry name" value="alpha/beta hydrolase"/>
    <property type="match status" value="1"/>
</dbReference>
<feature type="domain" description="T6SS Phospholipase effector Tle1-like catalytic" evidence="1">
    <location>
        <begin position="2"/>
        <end position="269"/>
    </location>
</feature>
<dbReference type="PANTHER" id="PTHR33840:SF1">
    <property type="entry name" value="TLE1 PHOSPHOLIPASE DOMAIN-CONTAINING PROTEIN"/>
    <property type="match status" value="1"/>
</dbReference>
<protein>
    <submittedName>
        <fullName evidence="2">DUF2235 domain-containing protein</fullName>
    </submittedName>
</protein>
<keyword evidence="3" id="KW-1185">Reference proteome</keyword>
<accession>A0A7C9TLU7</accession>
<evidence type="ECO:0000313" key="3">
    <source>
        <dbReference type="Proteomes" id="UP000484255"/>
    </source>
</evidence>
<dbReference type="Gene3D" id="2.60.120.430">
    <property type="entry name" value="Galactose-binding lectin"/>
    <property type="match status" value="1"/>
</dbReference>
<dbReference type="RefSeq" id="WP_163458932.1">
    <property type="nucleotide sequence ID" value="NZ_JAAGOH010000023.1"/>
</dbReference>
<dbReference type="EMBL" id="JAAGOH010000023">
    <property type="protein sequence ID" value="NDY92882.1"/>
    <property type="molecule type" value="Genomic_DNA"/>
</dbReference>
<comment type="caution">
    <text evidence="2">The sequence shown here is derived from an EMBL/GenBank/DDBJ whole genome shotgun (WGS) entry which is preliminary data.</text>
</comment>
<dbReference type="InterPro" id="IPR029058">
    <property type="entry name" value="AB_hydrolase_fold"/>
</dbReference>
<reference evidence="2 3" key="1">
    <citation type="submission" date="2020-02" db="EMBL/GenBank/DDBJ databases">
        <title>Ideonella bacterium strain TBM-1.</title>
        <authorList>
            <person name="Chen W.-M."/>
        </authorList>
    </citation>
    <scope>NUCLEOTIDE SEQUENCE [LARGE SCALE GENOMIC DNA]</scope>
    <source>
        <strain evidence="2 3">TBM-1</strain>
    </source>
</reference>
<evidence type="ECO:0000259" key="1">
    <source>
        <dbReference type="Pfam" id="PF09994"/>
    </source>
</evidence>
<evidence type="ECO:0000313" key="2">
    <source>
        <dbReference type="EMBL" id="NDY92882.1"/>
    </source>
</evidence>
<dbReference type="Proteomes" id="UP000484255">
    <property type="component" value="Unassembled WGS sequence"/>
</dbReference>
<dbReference type="SUPFAM" id="SSF53474">
    <property type="entry name" value="alpha/beta-Hydrolases"/>
    <property type="match status" value="1"/>
</dbReference>
<dbReference type="InterPro" id="IPR018712">
    <property type="entry name" value="Tle1-like_cat"/>
</dbReference>
<sequence length="511" mass="55587">MRHLIVCCDGTWNTPEDTDAGVPAPTNVVRLHHALAAATGTGVPQIAYYHPGVGTGRSWWDKVVGGGAGAGLNDNIKSAYRFLCQHYQDGDRLFLFGFSRGAYTVRSLAGLIGRVGLLDLNGLSAAEGWKRIATVFKEGYRKKRQSRGDWEAWNFLDTLGPDNRPRVPVHFLGVWDTVGALGIPDDMAVLNLIDEFKDYTFHDTELGKHIVHARHAVALDEERASFQPTLWTDTPQARTLWFPGVHGDVGGGYADAGLSDGALAWMMDEAQACGLAFDAGIRQQIHPDAQGTLHDSATGAFQLLPLQPRGVPHSGSGLWHASALARRATPSIRQGRYRQEVSLPATVPVFAVDPWNATGVWLEAGVTYRFTATGEWLDKDIACGPDGAEDGRFHLGEVMQWAGTVSGHLEKAWNTISGNHRGDFHLSRRHEGKGFPWFVLVGAVANGRGADAQEKVKAHETFCIGQGCLYTPEAGGYLHAYANDGWRLYANNRGQVRLLIERVAPPSGTGL</sequence>
<proteinExistence type="predicted"/>
<organism evidence="2 3">
    <name type="scientific">Ideonella livida</name>
    <dbReference type="NCBI Taxonomy" id="2707176"/>
    <lineage>
        <taxon>Bacteria</taxon>
        <taxon>Pseudomonadati</taxon>
        <taxon>Pseudomonadota</taxon>
        <taxon>Betaproteobacteria</taxon>
        <taxon>Burkholderiales</taxon>
        <taxon>Sphaerotilaceae</taxon>
        <taxon>Ideonella</taxon>
    </lineage>
</organism>
<dbReference type="Pfam" id="PF09994">
    <property type="entry name" value="T6SS_Tle1-like_cat"/>
    <property type="match status" value="1"/>
</dbReference>